<dbReference type="InterPro" id="IPR005511">
    <property type="entry name" value="SMP-30"/>
</dbReference>
<evidence type="ECO:0000256" key="2">
    <source>
        <dbReference type="PIRSR" id="PIRSR605511-2"/>
    </source>
</evidence>
<keyword evidence="2" id="KW-0862">Zinc</keyword>
<evidence type="ECO:0000259" key="3">
    <source>
        <dbReference type="Pfam" id="PF08450"/>
    </source>
</evidence>
<dbReference type="Gene3D" id="2.120.10.30">
    <property type="entry name" value="TolB, C-terminal domain"/>
    <property type="match status" value="1"/>
</dbReference>
<protein>
    <submittedName>
        <fullName evidence="4">SMP-30/gluconolactonase/LRE family protein</fullName>
    </submittedName>
</protein>
<accession>A0AA97F6Y0</accession>
<evidence type="ECO:0000256" key="1">
    <source>
        <dbReference type="PIRSR" id="PIRSR605511-1"/>
    </source>
</evidence>
<comment type="cofactor">
    <cofactor evidence="2">
        <name>Zn(2+)</name>
        <dbReference type="ChEBI" id="CHEBI:29105"/>
    </cofactor>
    <text evidence="2">Binds 1 divalent metal cation per subunit.</text>
</comment>
<dbReference type="Pfam" id="PF08450">
    <property type="entry name" value="SGL"/>
    <property type="match status" value="1"/>
</dbReference>
<feature type="active site" description="Proton donor/acceptor" evidence="1">
    <location>
        <position position="225"/>
    </location>
</feature>
<evidence type="ECO:0000313" key="4">
    <source>
        <dbReference type="EMBL" id="WOE75504.1"/>
    </source>
</evidence>
<dbReference type="EMBL" id="CP136594">
    <property type="protein sequence ID" value="WOE75504.1"/>
    <property type="molecule type" value="Genomic_DNA"/>
</dbReference>
<feature type="binding site" evidence="2">
    <location>
        <position position="169"/>
    </location>
    <ligand>
        <name>a divalent metal cation</name>
        <dbReference type="ChEBI" id="CHEBI:60240"/>
    </ligand>
</feature>
<dbReference type="Proteomes" id="UP001302429">
    <property type="component" value="Chromosome"/>
</dbReference>
<dbReference type="InterPro" id="IPR011042">
    <property type="entry name" value="6-blade_b-propeller_TolB-like"/>
</dbReference>
<reference evidence="4 5" key="1">
    <citation type="submission" date="2023-10" db="EMBL/GenBank/DDBJ databases">
        <title>Complete genome sequence of a Sphingomonadaceae bacterium.</title>
        <authorList>
            <person name="Yan C."/>
        </authorList>
    </citation>
    <scope>NUCLEOTIDE SEQUENCE [LARGE SCALE GENOMIC DNA]</scope>
    <source>
        <strain evidence="4 5">SCSIO 66989</strain>
    </source>
</reference>
<feature type="binding site" evidence="2">
    <location>
        <position position="225"/>
    </location>
    <ligand>
        <name>a divalent metal cation</name>
        <dbReference type="ChEBI" id="CHEBI:60240"/>
    </ligand>
</feature>
<proteinExistence type="predicted"/>
<organism evidence="4 5">
    <name type="scientific">Alterisphingorhabdus coralli</name>
    <dbReference type="NCBI Taxonomy" id="3071408"/>
    <lineage>
        <taxon>Bacteria</taxon>
        <taxon>Pseudomonadati</taxon>
        <taxon>Pseudomonadota</taxon>
        <taxon>Alphaproteobacteria</taxon>
        <taxon>Sphingomonadales</taxon>
        <taxon>Sphingomonadaceae</taxon>
        <taxon>Alterisphingorhabdus (ex Yan et al. 2024)</taxon>
    </lineage>
</organism>
<keyword evidence="5" id="KW-1185">Reference proteome</keyword>
<feature type="binding site" evidence="2">
    <location>
        <position position="120"/>
    </location>
    <ligand>
        <name>substrate</name>
    </ligand>
</feature>
<dbReference type="PANTHER" id="PTHR47572:SF5">
    <property type="entry name" value="BLR2277 PROTEIN"/>
    <property type="match status" value="1"/>
</dbReference>
<dbReference type="GO" id="GO:0046872">
    <property type="term" value="F:metal ion binding"/>
    <property type="evidence" value="ECO:0007669"/>
    <property type="project" value="UniProtKB-KW"/>
</dbReference>
<dbReference type="RefSeq" id="WP_317082474.1">
    <property type="nucleotide sequence ID" value="NZ_CP136594.1"/>
</dbReference>
<gene>
    <name evidence="4" type="ORF">RB602_01965</name>
</gene>
<dbReference type="AlphaFoldDB" id="A0AA97F6Y0"/>
<dbReference type="PRINTS" id="PR01790">
    <property type="entry name" value="SMP30FAMILY"/>
</dbReference>
<dbReference type="PANTHER" id="PTHR47572">
    <property type="entry name" value="LIPOPROTEIN-RELATED"/>
    <property type="match status" value="1"/>
</dbReference>
<dbReference type="InterPro" id="IPR051262">
    <property type="entry name" value="SMP-30/CGR1_Lactonase"/>
</dbReference>
<dbReference type="KEGG" id="acoa:RB602_01965"/>
<feature type="domain" description="SMP-30/Gluconolactonase/LRE-like region" evidence="3">
    <location>
        <begin position="13"/>
        <end position="281"/>
    </location>
</feature>
<keyword evidence="2" id="KW-0479">Metal-binding</keyword>
<sequence length="307" mass="32733">MTKFDIITEGLRFPEGPVALADGSWLVVEIAGQALTHIASDGTKTVIAQLEGGPNGAAMGPDGWVYICNSGGWIYAENDDGMYPIGQSERSGWIERVNLKTGQVEHLYAGTSEKTLNSPNDLVFDDHGGFWFTDLGKRRADTRDVGAVYYAKADGSHIECAIPLLYEPNGIGLSPDGDRLYVAETPTRRVLAFDIIAPGKAKFAPWPAPSGGQLVRALPGLNNLDSLAVDSAGHICVAALGEGGIWDISPDGATADKTLLPDRFSTNICFGGSDGTTAFATLSMSGLLVSFPWRRPGLKPRHQGDLW</sequence>
<dbReference type="InterPro" id="IPR013658">
    <property type="entry name" value="SGL"/>
</dbReference>
<dbReference type="SUPFAM" id="SSF63829">
    <property type="entry name" value="Calcium-dependent phosphotriesterase"/>
    <property type="match status" value="1"/>
</dbReference>
<name>A0AA97F6Y0_9SPHN</name>
<evidence type="ECO:0000313" key="5">
    <source>
        <dbReference type="Proteomes" id="UP001302429"/>
    </source>
</evidence>